<name>X0W996_9ZZZZ</name>
<gene>
    <name evidence="1" type="ORF">S01H1_56605</name>
</gene>
<sequence>AELTYAPVNLLNSIYKYLNTPYEKESSLLNRINRIN</sequence>
<protein>
    <submittedName>
        <fullName evidence="1">Uncharacterized protein</fullName>
    </submittedName>
</protein>
<evidence type="ECO:0000313" key="1">
    <source>
        <dbReference type="EMBL" id="GAG19812.1"/>
    </source>
</evidence>
<proteinExistence type="predicted"/>
<organism evidence="1">
    <name type="scientific">marine sediment metagenome</name>
    <dbReference type="NCBI Taxonomy" id="412755"/>
    <lineage>
        <taxon>unclassified sequences</taxon>
        <taxon>metagenomes</taxon>
        <taxon>ecological metagenomes</taxon>
    </lineage>
</organism>
<dbReference type="AlphaFoldDB" id="X0W996"/>
<reference evidence="1" key="1">
    <citation type="journal article" date="2014" name="Front. Microbiol.">
        <title>High frequency of phylogenetically diverse reductive dehalogenase-homologous genes in deep subseafloor sedimentary metagenomes.</title>
        <authorList>
            <person name="Kawai M."/>
            <person name="Futagami T."/>
            <person name="Toyoda A."/>
            <person name="Takaki Y."/>
            <person name="Nishi S."/>
            <person name="Hori S."/>
            <person name="Arai W."/>
            <person name="Tsubouchi T."/>
            <person name="Morono Y."/>
            <person name="Uchiyama I."/>
            <person name="Ito T."/>
            <person name="Fujiyama A."/>
            <person name="Inagaki F."/>
            <person name="Takami H."/>
        </authorList>
    </citation>
    <scope>NUCLEOTIDE SEQUENCE</scope>
    <source>
        <strain evidence="1">Expedition CK06-06</strain>
    </source>
</reference>
<accession>X0W996</accession>
<comment type="caution">
    <text evidence="1">The sequence shown here is derived from an EMBL/GenBank/DDBJ whole genome shotgun (WGS) entry which is preliminary data.</text>
</comment>
<dbReference type="EMBL" id="BARS01036864">
    <property type="protein sequence ID" value="GAG19812.1"/>
    <property type="molecule type" value="Genomic_DNA"/>
</dbReference>
<feature type="non-terminal residue" evidence="1">
    <location>
        <position position="1"/>
    </location>
</feature>